<organism evidence="2 3">
    <name type="scientific">Stentor coeruleus</name>
    <dbReference type="NCBI Taxonomy" id="5963"/>
    <lineage>
        <taxon>Eukaryota</taxon>
        <taxon>Sar</taxon>
        <taxon>Alveolata</taxon>
        <taxon>Ciliophora</taxon>
        <taxon>Postciliodesmatophora</taxon>
        <taxon>Heterotrichea</taxon>
        <taxon>Heterotrichida</taxon>
        <taxon>Stentoridae</taxon>
        <taxon>Stentor</taxon>
    </lineage>
</organism>
<protein>
    <submittedName>
        <fullName evidence="2">Uncharacterized protein</fullName>
    </submittedName>
</protein>
<gene>
    <name evidence="2" type="ORF">SteCoe_33824</name>
</gene>
<dbReference type="EMBL" id="MPUH01001297">
    <property type="protein sequence ID" value="OMJ68666.1"/>
    <property type="molecule type" value="Genomic_DNA"/>
</dbReference>
<evidence type="ECO:0000256" key="1">
    <source>
        <dbReference type="SAM" id="MobiDB-lite"/>
    </source>
</evidence>
<keyword evidence="3" id="KW-1185">Reference proteome</keyword>
<evidence type="ECO:0000313" key="2">
    <source>
        <dbReference type="EMBL" id="OMJ68666.1"/>
    </source>
</evidence>
<accession>A0A1R2AVW6</accession>
<dbReference type="Proteomes" id="UP000187209">
    <property type="component" value="Unassembled WGS sequence"/>
</dbReference>
<reference evidence="2 3" key="1">
    <citation type="submission" date="2016-11" db="EMBL/GenBank/DDBJ databases">
        <title>The macronuclear genome of Stentor coeruleus: a giant cell with tiny introns.</title>
        <authorList>
            <person name="Slabodnick M."/>
            <person name="Ruby J.G."/>
            <person name="Reiff S.B."/>
            <person name="Swart E.C."/>
            <person name="Gosai S."/>
            <person name="Prabakaran S."/>
            <person name="Witkowska E."/>
            <person name="Larue G.E."/>
            <person name="Fisher S."/>
            <person name="Freeman R.M."/>
            <person name="Gunawardena J."/>
            <person name="Chu W."/>
            <person name="Stover N.A."/>
            <person name="Gregory B.D."/>
            <person name="Nowacki M."/>
            <person name="Derisi J."/>
            <person name="Roy S.W."/>
            <person name="Marshall W.F."/>
            <person name="Sood P."/>
        </authorList>
    </citation>
    <scope>NUCLEOTIDE SEQUENCE [LARGE SCALE GENOMIC DNA]</scope>
    <source>
        <strain evidence="2">WM001</strain>
    </source>
</reference>
<sequence length="465" mass="53748">MGCCSSNIQKPLQLDLPVEEREIQLAEKKLSFSHRKLEELLGLIQNIDFPLDVEHFANFCELYNIPQHSSTGRFFYNLLQNKALDRYQLRPIFLLLCERSSLPKINHILCEDKKSYLSTIQILINTSIEIIPNNLENIETGVLKYTKQLKIKSEIYMDEMSKLPLEEIQRKISEIEILSRELRVKMLLNIRTSDYKRYNNETDLKVIKNNHSEKYEKTLETNDEKTSQKEDLKFVVETIENDKKIDGNDTGIEVMPEMEEENFVVLKAKVQEEEQKIEEVFEEIVVTMDLDMKKPLNQDFEDYSVEVSETDLLNDSIPSMNSRNEEGSLSLEKGKGKDNVKLLEAPKRFEVGVQKTVLNKVVNRVSDDNLVEFEISDDSWLLSMDDDSLISPFRPSDCVEKNTDNPDSVSKILTEIDKKSIELANDPKIVKYSTSESISKDSPKASTHSKFKFPWPESKSPKSDV</sequence>
<feature type="region of interest" description="Disordered" evidence="1">
    <location>
        <begin position="432"/>
        <end position="465"/>
    </location>
</feature>
<comment type="caution">
    <text evidence="2">The sequence shown here is derived from an EMBL/GenBank/DDBJ whole genome shotgun (WGS) entry which is preliminary data.</text>
</comment>
<name>A0A1R2AVW6_9CILI</name>
<proteinExistence type="predicted"/>
<dbReference type="AlphaFoldDB" id="A0A1R2AVW6"/>
<feature type="region of interest" description="Disordered" evidence="1">
    <location>
        <begin position="314"/>
        <end position="333"/>
    </location>
</feature>
<evidence type="ECO:0000313" key="3">
    <source>
        <dbReference type="Proteomes" id="UP000187209"/>
    </source>
</evidence>